<organism evidence="1 2">
    <name type="scientific">Aromatoleum aromaticum (strain DSM 19018 / LMG 30748 / EbN1)</name>
    <name type="common">Azoarcus sp. (strain EbN1)</name>
    <dbReference type="NCBI Taxonomy" id="76114"/>
    <lineage>
        <taxon>Bacteria</taxon>
        <taxon>Pseudomonadati</taxon>
        <taxon>Pseudomonadota</taxon>
        <taxon>Betaproteobacteria</taxon>
        <taxon>Rhodocyclales</taxon>
        <taxon>Rhodocyclaceae</taxon>
        <taxon>Aromatoleum</taxon>
    </lineage>
</organism>
<evidence type="ECO:0000313" key="1">
    <source>
        <dbReference type="EMBL" id="CAI10449.1"/>
    </source>
</evidence>
<dbReference type="KEGG" id="eba:p1B264"/>
<protein>
    <submittedName>
        <fullName evidence="1">Uncharacterized protein</fullName>
    </submittedName>
</protein>
<dbReference type="HOGENOM" id="CLU_1881452_0_0_4"/>
<name>Q5NWW5_AROAE</name>
<gene>
    <name evidence="1" type="ORF">p1B264</name>
</gene>
<proteinExistence type="predicted"/>
<keyword evidence="2" id="KW-1185">Reference proteome</keyword>
<dbReference type="Proteomes" id="UP000006552">
    <property type="component" value="Plasmid 1"/>
</dbReference>
<reference evidence="1 2" key="1">
    <citation type="journal article" date="2005" name="Arch. Microbiol.">
        <title>The genome sequence of an anaerobic aromatic-degrading denitrifying bacterium, strain EbN1.</title>
        <authorList>
            <person name="Rabus R."/>
            <person name="Kube M."/>
            <person name="Heider J."/>
            <person name="Beck A."/>
            <person name="Heitmann K."/>
            <person name="Widdel F."/>
            <person name="Reinhardt R."/>
        </authorList>
    </citation>
    <scope>NUCLEOTIDE SEQUENCE [LARGE SCALE GENOMIC DNA]</scope>
    <source>
        <strain evidence="1 2">EbN1</strain>
        <plasmid evidence="2">Plasmid pAzo1</plasmid>
    </source>
</reference>
<accession>Q5NWW5</accession>
<keyword evidence="1" id="KW-0614">Plasmid</keyword>
<evidence type="ECO:0000313" key="2">
    <source>
        <dbReference type="Proteomes" id="UP000006552"/>
    </source>
</evidence>
<dbReference type="AlphaFoldDB" id="Q5NWW5"/>
<dbReference type="EMBL" id="CR555307">
    <property type="protein sequence ID" value="CAI10449.1"/>
    <property type="molecule type" value="Genomic_DNA"/>
</dbReference>
<geneLocation type="plasmid" evidence="2">
    <name>pAzo1</name>
</geneLocation>
<sequence>MPRGLRPPYVPGSCRRCSPSHRLSARAFSPDRASVCQSVVPCPAWSILHVRGTPPNAGMLFRDKCGSNFKKEPDRALGKIGFCGSRSRRTQQCAHLLCRLFSLLLEVPGMFRHQQCGHAHLLELGLQGRYAASSI</sequence>